<dbReference type="EMBL" id="BAEQ01000014">
    <property type="protein sequence ID" value="GAC27585.1"/>
    <property type="molecule type" value="Genomic_DNA"/>
</dbReference>
<evidence type="ECO:0000313" key="1">
    <source>
        <dbReference type="EMBL" id="GAC27585.1"/>
    </source>
</evidence>
<accession>K6ZW88</accession>
<sequence>MVDSFWTKTNFWLMPNYGLCLDTVDLGKSMRHLTSLSAIT</sequence>
<reference evidence="2" key="1">
    <citation type="journal article" date="2014" name="Environ. Microbiol.">
        <title>Comparative genomics of the marine bacterial genus Glaciecola reveals the high degree of genomic diversity and genomic characteristic for cold adaptation.</title>
        <authorList>
            <person name="Qin Q.L."/>
            <person name="Xie B.B."/>
            <person name="Yu Y."/>
            <person name="Shu Y.L."/>
            <person name="Rong J.C."/>
            <person name="Zhang Y.J."/>
            <person name="Zhao D.L."/>
            <person name="Chen X.L."/>
            <person name="Zhang X.Y."/>
            <person name="Chen B."/>
            <person name="Zhou B.C."/>
            <person name="Zhang Y.Z."/>
        </authorList>
    </citation>
    <scope>NUCLEOTIDE SEQUENCE [LARGE SCALE GENOMIC DNA]</scope>
    <source>
        <strain evidence="2">ACAM 615</strain>
    </source>
</reference>
<protein>
    <submittedName>
        <fullName evidence="1">Uncharacterized protein</fullName>
    </submittedName>
</protein>
<name>K6ZW88_9ALTE</name>
<gene>
    <name evidence="1" type="ORF">GPAL_0705</name>
</gene>
<keyword evidence="2" id="KW-1185">Reference proteome</keyword>
<comment type="caution">
    <text evidence="1">The sequence shown here is derived from an EMBL/GenBank/DDBJ whole genome shotgun (WGS) entry which is preliminary data.</text>
</comment>
<dbReference type="Proteomes" id="UP000006251">
    <property type="component" value="Unassembled WGS sequence"/>
</dbReference>
<organism evidence="1 2">
    <name type="scientific">Brumicola pallidula DSM 14239 = ACAM 615</name>
    <dbReference type="NCBI Taxonomy" id="1121922"/>
    <lineage>
        <taxon>Bacteria</taxon>
        <taxon>Pseudomonadati</taxon>
        <taxon>Pseudomonadota</taxon>
        <taxon>Gammaproteobacteria</taxon>
        <taxon>Alteromonadales</taxon>
        <taxon>Alteromonadaceae</taxon>
        <taxon>Brumicola</taxon>
    </lineage>
</organism>
<dbReference type="AlphaFoldDB" id="K6ZW88"/>
<proteinExistence type="predicted"/>
<evidence type="ECO:0000313" key="2">
    <source>
        <dbReference type="Proteomes" id="UP000006251"/>
    </source>
</evidence>